<evidence type="ECO:0000259" key="9">
    <source>
        <dbReference type="PROSITE" id="PS51349"/>
    </source>
</evidence>
<feature type="active site" description="Proton acceptor" evidence="6">
    <location>
        <position position="333"/>
    </location>
</feature>
<dbReference type="Proteomes" id="UP000588647">
    <property type="component" value="Unassembled WGS sequence"/>
</dbReference>
<feature type="binding site" evidence="7">
    <location>
        <position position="331"/>
    </location>
    <ligand>
        <name>FMN</name>
        <dbReference type="ChEBI" id="CHEBI:58210"/>
    </ligand>
</feature>
<feature type="binding site" evidence="7">
    <location>
        <position position="81"/>
    </location>
    <ligand>
        <name>glyoxylate</name>
        <dbReference type="ChEBI" id="CHEBI:36655"/>
    </ligand>
</feature>
<feature type="binding site" evidence="7">
    <location>
        <position position="211"/>
    </location>
    <ligand>
        <name>FMN</name>
        <dbReference type="ChEBI" id="CHEBI:58210"/>
    </ligand>
</feature>
<comment type="cofactor">
    <cofactor evidence="1">
        <name>FMN</name>
        <dbReference type="ChEBI" id="CHEBI:58210"/>
    </cofactor>
</comment>
<dbReference type="GO" id="GO:0004460">
    <property type="term" value="F:L-lactate dehydrogenase (cytochrome) activity"/>
    <property type="evidence" value="ECO:0007669"/>
    <property type="project" value="UniProtKB-EC"/>
</dbReference>
<protein>
    <submittedName>
        <fullName evidence="10">L-lactate dehydrogenase (Cytochrome)</fullName>
        <ecNumber evidence="10">1.1.2.3</ecNumber>
    </submittedName>
</protein>
<evidence type="ECO:0000256" key="4">
    <source>
        <dbReference type="ARBA" id="ARBA00023002"/>
    </source>
</evidence>
<organism evidence="10 11">
    <name type="scientific">Aurantimonas endophytica</name>
    <dbReference type="NCBI Taxonomy" id="1522175"/>
    <lineage>
        <taxon>Bacteria</taxon>
        <taxon>Pseudomonadati</taxon>
        <taxon>Pseudomonadota</taxon>
        <taxon>Alphaproteobacteria</taxon>
        <taxon>Hyphomicrobiales</taxon>
        <taxon>Aurantimonadaceae</taxon>
        <taxon>Aurantimonas</taxon>
    </lineage>
</organism>
<reference evidence="10 11" key="1">
    <citation type="submission" date="2020-08" db="EMBL/GenBank/DDBJ databases">
        <title>Genomic Encyclopedia of Type Strains, Phase IV (KMG-IV): sequencing the most valuable type-strain genomes for metagenomic binning, comparative biology and taxonomic classification.</title>
        <authorList>
            <person name="Goeker M."/>
        </authorList>
    </citation>
    <scope>NUCLEOTIDE SEQUENCE [LARGE SCALE GENOMIC DNA]</scope>
    <source>
        <strain evidence="10 11">DSM 103570</strain>
    </source>
</reference>
<dbReference type="InterPro" id="IPR008259">
    <property type="entry name" value="FMN_hydac_DH_AS"/>
</dbReference>
<dbReference type="PANTHER" id="PTHR10578">
    <property type="entry name" value="S -2-HYDROXY-ACID OXIDASE-RELATED"/>
    <property type="match status" value="1"/>
</dbReference>
<feature type="binding site" evidence="7">
    <location>
        <position position="163"/>
    </location>
    <ligand>
        <name>FMN</name>
        <dbReference type="ChEBI" id="CHEBI:58210"/>
    </ligand>
</feature>
<dbReference type="PANTHER" id="PTHR10578:SF107">
    <property type="entry name" value="2-HYDROXYACID OXIDASE 1"/>
    <property type="match status" value="1"/>
</dbReference>
<dbReference type="Gene3D" id="3.20.20.70">
    <property type="entry name" value="Aldolase class I"/>
    <property type="match status" value="1"/>
</dbReference>
<evidence type="ECO:0000256" key="8">
    <source>
        <dbReference type="SAM" id="MobiDB-lite"/>
    </source>
</evidence>
<evidence type="ECO:0000256" key="5">
    <source>
        <dbReference type="ARBA" id="ARBA00024042"/>
    </source>
</evidence>
<evidence type="ECO:0000256" key="2">
    <source>
        <dbReference type="ARBA" id="ARBA00022630"/>
    </source>
</evidence>
<dbReference type="PROSITE" id="PS00557">
    <property type="entry name" value="FMN_HYDROXY_ACID_DH_1"/>
    <property type="match status" value="1"/>
</dbReference>
<feature type="binding site" evidence="7">
    <location>
        <position position="220"/>
    </location>
    <ligand>
        <name>glyoxylate</name>
        <dbReference type="ChEBI" id="CHEBI:36655"/>
    </ligand>
</feature>
<dbReference type="Pfam" id="PF01070">
    <property type="entry name" value="FMN_dh"/>
    <property type="match status" value="1"/>
</dbReference>
<sequence>MDVDTVRRADDARGAAPSPTPAAPTAAPASTPTPTSETRADPGAGLPQPQKPTPRKFRDLLALDDFERHAKRHLPRMVFGYVSGAVETGASLRAARDAFAEHRFLPRMFVDVSGRDQGVTLFGKHYAAPFGIAPLGGAAFIAYRADLQLAEAARDAKIPMILSGSSLISLEDVHAANPDAWFQAYLAGDQPRIDRLVDRVAAAGYETLVVTGDTPLLGNREHNIRSGFSMPIKMTPNVMLQSALAPSWLLGTVLRTYWKHGAPHFENTDAERGPPMMSKLVRNTRKRDELAWSHVEAIRRNWKGNLVVKGIMTASDARIAKECGVDGVILSNHGGRQLDHAVAPLDCLAEVASEKGAMKVMIDSGLRRGTDVLKAVALGADFVFLGRPFLYAAAIGGADGVSHAIGILRAEIDRDLALIGVKRPQDLDLSYLAPVRPRD</sequence>
<keyword evidence="3 7" id="KW-0288">FMN</keyword>
<feature type="binding site" evidence="7">
    <location>
        <position position="336"/>
    </location>
    <ligand>
        <name>glyoxylate</name>
        <dbReference type="ChEBI" id="CHEBI:36655"/>
    </ligand>
</feature>
<dbReference type="EC" id="1.1.2.3" evidence="10"/>
<comment type="caution">
    <text evidence="10">The sequence shown here is derived from an EMBL/GenBank/DDBJ whole genome shotgun (WGS) entry which is preliminary data.</text>
</comment>
<feature type="domain" description="FMN hydroxy acid dehydrogenase" evidence="9">
    <location>
        <begin position="55"/>
        <end position="437"/>
    </location>
</feature>
<evidence type="ECO:0000256" key="6">
    <source>
        <dbReference type="PIRSR" id="PIRSR000138-1"/>
    </source>
</evidence>
<dbReference type="InterPro" id="IPR012133">
    <property type="entry name" value="Alpha-hydoxy_acid_DH_FMN"/>
</dbReference>
<dbReference type="CDD" id="cd02809">
    <property type="entry name" value="alpha_hydroxyacid_oxid_FMN"/>
    <property type="match status" value="1"/>
</dbReference>
<feature type="binding site" evidence="7">
    <location>
        <begin position="363"/>
        <end position="367"/>
    </location>
    <ligand>
        <name>FMN</name>
        <dbReference type="ChEBI" id="CHEBI:58210"/>
    </ligand>
</feature>
<feature type="binding site" evidence="7">
    <location>
        <position position="185"/>
    </location>
    <ligand>
        <name>glyoxylate</name>
        <dbReference type="ChEBI" id="CHEBI:36655"/>
    </ligand>
</feature>
<dbReference type="InterPro" id="IPR000262">
    <property type="entry name" value="FMN-dep_DH"/>
</dbReference>
<evidence type="ECO:0000313" key="10">
    <source>
        <dbReference type="EMBL" id="MBB4003460.1"/>
    </source>
</evidence>
<feature type="binding site" evidence="7">
    <location>
        <position position="309"/>
    </location>
    <ligand>
        <name>FMN</name>
        <dbReference type="ChEBI" id="CHEBI:58210"/>
    </ligand>
</feature>
<feature type="region of interest" description="Disordered" evidence="8">
    <location>
        <begin position="1"/>
        <end position="55"/>
    </location>
</feature>
<feature type="binding site" evidence="7">
    <location>
        <begin position="134"/>
        <end position="136"/>
    </location>
    <ligand>
        <name>FMN</name>
        <dbReference type="ChEBI" id="CHEBI:58210"/>
    </ligand>
</feature>
<feature type="compositionally biased region" description="Basic and acidic residues" evidence="8">
    <location>
        <begin position="1"/>
        <end position="13"/>
    </location>
</feature>
<dbReference type="InterPro" id="IPR013785">
    <property type="entry name" value="Aldolase_TIM"/>
</dbReference>
<dbReference type="SUPFAM" id="SSF51395">
    <property type="entry name" value="FMN-linked oxidoreductases"/>
    <property type="match status" value="1"/>
</dbReference>
<proteinExistence type="inferred from homology"/>
<evidence type="ECO:0000256" key="3">
    <source>
        <dbReference type="ARBA" id="ARBA00022643"/>
    </source>
</evidence>
<dbReference type="EMBL" id="JACIEM010000003">
    <property type="protein sequence ID" value="MBB4003460.1"/>
    <property type="molecule type" value="Genomic_DNA"/>
</dbReference>
<evidence type="ECO:0000256" key="1">
    <source>
        <dbReference type="ARBA" id="ARBA00001917"/>
    </source>
</evidence>
<dbReference type="GO" id="GO:0005886">
    <property type="term" value="C:plasma membrane"/>
    <property type="evidence" value="ECO:0007669"/>
    <property type="project" value="TreeGrafter"/>
</dbReference>
<name>A0A7W6HDV9_9HYPH</name>
<dbReference type="PIRSF" id="PIRSF000138">
    <property type="entry name" value="Al-hdrx_acd_dh"/>
    <property type="match status" value="1"/>
</dbReference>
<evidence type="ECO:0000313" key="11">
    <source>
        <dbReference type="Proteomes" id="UP000588647"/>
    </source>
</evidence>
<dbReference type="AlphaFoldDB" id="A0A7W6HDV9"/>
<dbReference type="GO" id="GO:0009060">
    <property type="term" value="P:aerobic respiration"/>
    <property type="evidence" value="ECO:0007669"/>
    <property type="project" value="TreeGrafter"/>
</dbReference>
<dbReference type="RefSeq" id="WP_183208503.1">
    <property type="nucleotide sequence ID" value="NZ_JAAAMM010000003.1"/>
</dbReference>
<keyword evidence="2 7" id="KW-0285">Flavoprotein</keyword>
<evidence type="ECO:0000256" key="7">
    <source>
        <dbReference type="PIRSR" id="PIRSR000138-2"/>
    </source>
</evidence>
<dbReference type="GO" id="GO:0010181">
    <property type="term" value="F:FMN binding"/>
    <property type="evidence" value="ECO:0007669"/>
    <property type="project" value="InterPro"/>
</dbReference>
<comment type="similarity">
    <text evidence="5">Belongs to the FMN-dependent alpha-hydroxy acid dehydrogenase family.</text>
</comment>
<dbReference type="InterPro" id="IPR037396">
    <property type="entry name" value="FMN_HAD"/>
</dbReference>
<dbReference type="GO" id="GO:0004459">
    <property type="term" value="F:L-lactate dehydrogenase (NAD+) activity"/>
    <property type="evidence" value="ECO:0007669"/>
    <property type="project" value="TreeGrafter"/>
</dbReference>
<feature type="binding site" evidence="7">
    <location>
        <position position="183"/>
    </location>
    <ligand>
        <name>FMN</name>
        <dbReference type="ChEBI" id="CHEBI:58210"/>
    </ligand>
</feature>
<feature type="binding site" evidence="7">
    <location>
        <begin position="386"/>
        <end position="387"/>
    </location>
    <ligand>
        <name>FMN</name>
        <dbReference type="ChEBI" id="CHEBI:58210"/>
    </ligand>
</feature>
<dbReference type="PROSITE" id="PS51349">
    <property type="entry name" value="FMN_HYDROXY_ACID_DH_2"/>
    <property type="match status" value="1"/>
</dbReference>
<keyword evidence="4 10" id="KW-0560">Oxidoreductase</keyword>
<feature type="binding site" evidence="7">
    <location>
        <position position="333"/>
    </location>
    <ligand>
        <name>glyoxylate</name>
        <dbReference type="ChEBI" id="CHEBI:36655"/>
    </ligand>
</feature>
<keyword evidence="11" id="KW-1185">Reference proteome</keyword>
<accession>A0A7W6HDV9</accession>
<feature type="compositionally biased region" description="Low complexity" evidence="8">
    <location>
        <begin position="23"/>
        <end position="36"/>
    </location>
</feature>
<gene>
    <name evidence="10" type="ORF">GGR03_002541</name>
</gene>